<reference evidence="5" key="2">
    <citation type="submission" date="2012-11" db="EMBL/GenBank/DDBJ databases">
        <authorList>
            <person name="Kuo A."/>
            <person name="Curtis B.A."/>
            <person name="Tanifuji G."/>
            <person name="Burki F."/>
            <person name="Gruber A."/>
            <person name="Irimia M."/>
            <person name="Maruyama S."/>
            <person name="Arias M.C."/>
            <person name="Ball S.G."/>
            <person name="Gile G.H."/>
            <person name="Hirakawa Y."/>
            <person name="Hopkins J.F."/>
            <person name="Rensing S.A."/>
            <person name="Schmutz J."/>
            <person name="Symeonidi A."/>
            <person name="Elias M."/>
            <person name="Eveleigh R.J."/>
            <person name="Herman E.K."/>
            <person name="Klute M.J."/>
            <person name="Nakayama T."/>
            <person name="Obornik M."/>
            <person name="Reyes-Prieto A."/>
            <person name="Armbrust E.V."/>
            <person name="Aves S.J."/>
            <person name="Beiko R.G."/>
            <person name="Coutinho P."/>
            <person name="Dacks J.B."/>
            <person name="Durnford D.G."/>
            <person name="Fast N.M."/>
            <person name="Green B.R."/>
            <person name="Grisdale C."/>
            <person name="Hempe F."/>
            <person name="Henrissat B."/>
            <person name="Hoppner M.P."/>
            <person name="Ishida K.-I."/>
            <person name="Kim E."/>
            <person name="Koreny L."/>
            <person name="Kroth P.G."/>
            <person name="Liu Y."/>
            <person name="Malik S.-B."/>
            <person name="Maier U.G."/>
            <person name="McRose D."/>
            <person name="Mock T."/>
            <person name="Neilson J.A."/>
            <person name="Onodera N.T."/>
            <person name="Poole A.M."/>
            <person name="Pritham E.J."/>
            <person name="Richards T.A."/>
            <person name="Rocap G."/>
            <person name="Roy S.W."/>
            <person name="Sarai C."/>
            <person name="Schaack S."/>
            <person name="Shirato S."/>
            <person name="Slamovits C.H."/>
            <person name="Spencer D.F."/>
            <person name="Suzuki S."/>
            <person name="Worden A.Z."/>
            <person name="Zauner S."/>
            <person name="Barry K."/>
            <person name="Bell C."/>
            <person name="Bharti A.K."/>
            <person name="Crow J.A."/>
            <person name="Grimwood J."/>
            <person name="Kramer R."/>
            <person name="Lindquist E."/>
            <person name="Lucas S."/>
            <person name="Salamov A."/>
            <person name="McFadden G.I."/>
            <person name="Lane C.E."/>
            <person name="Keeling P.J."/>
            <person name="Gray M.W."/>
            <person name="Grigoriev I.V."/>
            <person name="Archibald J.M."/>
        </authorList>
    </citation>
    <scope>NUCLEOTIDE SEQUENCE</scope>
    <source>
        <strain evidence="5">CCMP2712</strain>
    </source>
</reference>
<dbReference type="GO" id="GO:0005737">
    <property type="term" value="C:cytoplasm"/>
    <property type="evidence" value="ECO:0007669"/>
    <property type="project" value="TreeGrafter"/>
</dbReference>
<dbReference type="InterPro" id="IPR000219">
    <property type="entry name" value="DH_dom"/>
</dbReference>
<dbReference type="InterPro" id="IPR001331">
    <property type="entry name" value="GDS_CDC24_CS"/>
</dbReference>
<protein>
    <recommendedName>
        <fullName evidence="2">DH domain-containing protein</fullName>
    </recommendedName>
</protein>
<evidence type="ECO:0000313" key="5">
    <source>
        <dbReference type="Proteomes" id="UP000011087"/>
    </source>
</evidence>
<dbReference type="Gene3D" id="1.20.900.10">
    <property type="entry name" value="Dbl homology (DH) domain"/>
    <property type="match status" value="1"/>
</dbReference>
<dbReference type="EMBL" id="JH992984">
    <property type="protein sequence ID" value="EKX48904.1"/>
    <property type="molecule type" value="Genomic_DNA"/>
</dbReference>
<dbReference type="KEGG" id="gtt:GUITHDRAFT_68382"/>
<dbReference type="GO" id="GO:0035556">
    <property type="term" value="P:intracellular signal transduction"/>
    <property type="evidence" value="ECO:0007669"/>
    <property type="project" value="InterPro"/>
</dbReference>
<evidence type="ECO:0000256" key="1">
    <source>
        <dbReference type="SAM" id="MobiDB-lite"/>
    </source>
</evidence>
<dbReference type="PANTHER" id="PTHR12673">
    <property type="entry name" value="FACIOGENITAL DYSPLASIA PROTEIN"/>
    <property type="match status" value="1"/>
</dbReference>
<sequence>MYNIAPLLKLYQRYVSHYERASQCYFESKEKVKEFALFLEKAQMNHESSVLSLDSYLIMPVQRIPRYKLLLEEILKYTPEDAEDYEDLRRALNLISEQADQCNEATRRRENTEKLRSIQKN</sequence>
<name>L1JL91_GUITC</name>
<dbReference type="Pfam" id="PF00621">
    <property type="entry name" value="RhoGEF"/>
    <property type="match status" value="1"/>
</dbReference>
<dbReference type="PROSITE" id="PS50010">
    <property type="entry name" value="DH_2"/>
    <property type="match status" value="1"/>
</dbReference>
<dbReference type="GeneID" id="17305375"/>
<dbReference type="AlphaFoldDB" id="L1JL91"/>
<dbReference type="HOGENOM" id="CLU_2044230_0_0_1"/>
<gene>
    <name evidence="3" type="ORF">GUITHDRAFT_68382</name>
</gene>
<keyword evidence="5" id="KW-1185">Reference proteome</keyword>
<feature type="non-terminal residue" evidence="3">
    <location>
        <position position="121"/>
    </location>
</feature>
<dbReference type="Proteomes" id="UP000011087">
    <property type="component" value="Unassembled WGS sequence"/>
</dbReference>
<reference evidence="4" key="3">
    <citation type="submission" date="2015-06" db="UniProtKB">
        <authorList>
            <consortium name="EnsemblProtists"/>
        </authorList>
    </citation>
    <scope>IDENTIFICATION</scope>
</reference>
<dbReference type="RefSeq" id="XP_005835884.1">
    <property type="nucleotide sequence ID" value="XM_005835827.1"/>
</dbReference>
<dbReference type="GO" id="GO:0005085">
    <property type="term" value="F:guanyl-nucleotide exchange factor activity"/>
    <property type="evidence" value="ECO:0007669"/>
    <property type="project" value="InterPro"/>
</dbReference>
<feature type="domain" description="DH" evidence="2">
    <location>
        <begin position="1"/>
        <end position="105"/>
    </location>
</feature>
<dbReference type="EnsemblProtists" id="EKX48904">
    <property type="protein sequence ID" value="EKX48904"/>
    <property type="gene ID" value="GUITHDRAFT_68382"/>
</dbReference>
<dbReference type="PANTHER" id="PTHR12673:SF159">
    <property type="entry name" value="LD03170P"/>
    <property type="match status" value="1"/>
</dbReference>
<evidence type="ECO:0000313" key="4">
    <source>
        <dbReference type="EnsemblProtists" id="EKX48904"/>
    </source>
</evidence>
<dbReference type="OrthoDB" id="660555at2759"/>
<dbReference type="PROSITE" id="PS00741">
    <property type="entry name" value="DH_1"/>
    <property type="match status" value="1"/>
</dbReference>
<dbReference type="STRING" id="905079.L1JL91"/>
<dbReference type="SUPFAM" id="SSF48065">
    <property type="entry name" value="DBL homology domain (DH-domain)"/>
    <property type="match status" value="1"/>
</dbReference>
<dbReference type="PaxDb" id="55529-EKX48904"/>
<dbReference type="InterPro" id="IPR035899">
    <property type="entry name" value="DBL_dom_sf"/>
</dbReference>
<dbReference type="InterPro" id="IPR051092">
    <property type="entry name" value="FYVE_RhoGEF_PH"/>
</dbReference>
<feature type="compositionally biased region" description="Basic and acidic residues" evidence="1">
    <location>
        <begin position="105"/>
        <end position="121"/>
    </location>
</feature>
<feature type="region of interest" description="Disordered" evidence="1">
    <location>
        <begin position="102"/>
        <end position="121"/>
    </location>
</feature>
<dbReference type="eggNOG" id="KOG4424">
    <property type="taxonomic scope" value="Eukaryota"/>
</dbReference>
<proteinExistence type="predicted"/>
<evidence type="ECO:0000259" key="2">
    <source>
        <dbReference type="PROSITE" id="PS50010"/>
    </source>
</evidence>
<reference evidence="3 5" key="1">
    <citation type="journal article" date="2012" name="Nature">
        <title>Algal genomes reveal evolutionary mosaicism and the fate of nucleomorphs.</title>
        <authorList>
            <consortium name="DOE Joint Genome Institute"/>
            <person name="Curtis B.A."/>
            <person name="Tanifuji G."/>
            <person name="Burki F."/>
            <person name="Gruber A."/>
            <person name="Irimia M."/>
            <person name="Maruyama S."/>
            <person name="Arias M.C."/>
            <person name="Ball S.G."/>
            <person name="Gile G.H."/>
            <person name="Hirakawa Y."/>
            <person name="Hopkins J.F."/>
            <person name="Kuo A."/>
            <person name="Rensing S.A."/>
            <person name="Schmutz J."/>
            <person name="Symeonidi A."/>
            <person name="Elias M."/>
            <person name="Eveleigh R.J."/>
            <person name="Herman E.K."/>
            <person name="Klute M.J."/>
            <person name="Nakayama T."/>
            <person name="Obornik M."/>
            <person name="Reyes-Prieto A."/>
            <person name="Armbrust E.V."/>
            <person name="Aves S.J."/>
            <person name="Beiko R.G."/>
            <person name="Coutinho P."/>
            <person name="Dacks J.B."/>
            <person name="Durnford D.G."/>
            <person name="Fast N.M."/>
            <person name="Green B.R."/>
            <person name="Grisdale C.J."/>
            <person name="Hempel F."/>
            <person name="Henrissat B."/>
            <person name="Hoppner M.P."/>
            <person name="Ishida K."/>
            <person name="Kim E."/>
            <person name="Koreny L."/>
            <person name="Kroth P.G."/>
            <person name="Liu Y."/>
            <person name="Malik S.B."/>
            <person name="Maier U.G."/>
            <person name="McRose D."/>
            <person name="Mock T."/>
            <person name="Neilson J.A."/>
            <person name="Onodera N.T."/>
            <person name="Poole A.M."/>
            <person name="Pritham E.J."/>
            <person name="Richards T.A."/>
            <person name="Rocap G."/>
            <person name="Roy S.W."/>
            <person name="Sarai C."/>
            <person name="Schaack S."/>
            <person name="Shirato S."/>
            <person name="Slamovits C.H."/>
            <person name="Spencer D.F."/>
            <person name="Suzuki S."/>
            <person name="Worden A.Z."/>
            <person name="Zauner S."/>
            <person name="Barry K."/>
            <person name="Bell C."/>
            <person name="Bharti A.K."/>
            <person name="Crow J.A."/>
            <person name="Grimwood J."/>
            <person name="Kramer R."/>
            <person name="Lindquist E."/>
            <person name="Lucas S."/>
            <person name="Salamov A."/>
            <person name="McFadden G.I."/>
            <person name="Lane C.E."/>
            <person name="Keeling P.J."/>
            <person name="Gray M.W."/>
            <person name="Grigoriev I.V."/>
            <person name="Archibald J.M."/>
        </authorList>
    </citation>
    <scope>NUCLEOTIDE SEQUENCE</scope>
    <source>
        <strain evidence="3 5">CCMP2712</strain>
    </source>
</reference>
<accession>L1JL91</accession>
<evidence type="ECO:0000313" key="3">
    <source>
        <dbReference type="EMBL" id="EKX48904.1"/>
    </source>
</evidence>
<dbReference type="SMART" id="SM00325">
    <property type="entry name" value="RhoGEF"/>
    <property type="match status" value="1"/>
</dbReference>
<organism evidence="3">
    <name type="scientific">Guillardia theta (strain CCMP2712)</name>
    <name type="common">Cryptophyte</name>
    <dbReference type="NCBI Taxonomy" id="905079"/>
    <lineage>
        <taxon>Eukaryota</taxon>
        <taxon>Cryptophyceae</taxon>
        <taxon>Pyrenomonadales</taxon>
        <taxon>Geminigeraceae</taxon>
        <taxon>Guillardia</taxon>
    </lineage>
</organism>